<dbReference type="Proteomes" id="UP000029980">
    <property type="component" value="Chromosome"/>
</dbReference>
<dbReference type="InterPro" id="IPR001750">
    <property type="entry name" value="ND/Mrp_TM"/>
</dbReference>
<keyword evidence="3 7" id="KW-0812">Transmembrane</keyword>
<feature type="transmembrane region" description="Helical" evidence="7">
    <location>
        <begin position="301"/>
        <end position="325"/>
    </location>
</feature>
<feature type="transmembrane region" description="Helical" evidence="7">
    <location>
        <begin position="273"/>
        <end position="295"/>
    </location>
</feature>
<dbReference type="STRING" id="1505907.TEU_09760"/>
<dbReference type="RefSeq" id="WP_050003558.1">
    <property type="nucleotide sequence ID" value="NZ_CP008887.1"/>
</dbReference>
<dbReference type="GO" id="GO:0016491">
    <property type="term" value="F:oxidoreductase activity"/>
    <property type="evidence" value="ECO:0007669"/>
    <property type="project" value="UniProtKB-KW"/>
</dbReference>
<feature type="transmembrane region" description="Helical" evidence="7">
    <location>
        <begin position="580"/>
        <end position="602"/>
    </location>
</feature>
<evidence type="ECO:0000256" key="1">
    <source>
        <dbReference type="ARBA" id="ARBA00004651"/>
    </source>
</evidence>
<feature type="transmembrane region" description="Helical" evidence="7">
    <location>
        <begin position="386"/>
        <end position="406"/>
    </location>
</feature>
<feature type="transmembrane region" description="Helical" evidence="7">
    <location>
        <begin position="245"/>
        <end position="266"/>
    </location>
</feature>
<dbReference type="GO" id="GO:0042773">
    <property type="term" value="P:ATP synthesis coupled electron transport"/>
    <property type="evidence" value="ECO:0007669"/>
    <property type="project" value="InterPro"/>
</dbReference>
<reference evidence="9 10" key="1">
    <citation type="journal article" date="2015" name="Int. J. Syst. Evol. Microbiol.">
        <title>Thermococcus eurythermalis sp. nov., a conditional piezophilic hyperthermophilic archaeon with a wide temperature range isolated from an oil-immersed chimney in the Guaymas Basin.</title>
        <authorList>
            <person name="Zhao W."/>
            <person name="Zeng X."/>
            <person name="Xiao X."/>
        </authorList>
    </citation>
    <scope>NUCLEOTIDE SEQUENCE [LARGE SCALE GENOMIC DNA]</scope>
    <source>
        <strain evidence="9 10">A501</strain>
    </source>
</reference>
<feature type="transmembrane region" description="Helical" evidence="7">
    <location>
        <begin position="28"/>
        <end position="52"/>
    </location>
</feature>
<gene>
    <name evidence="9" type="ORF">TEU_09760</name>
</gene>
<evidence type="ECO:0000256" key="5">
    <source>
        <dbReference type="ARBA" id="ARBA00023002"/>
    </source>
</evidence>
<feature type="transmembrane region" description="Helical" evidence="7">
    <location>
        <begin position="426"/>
        <end position="448"/>
    </location>
</feature>
<evidence type="ECO:0000256" key="2">
    <source>
        <dbReference type="ARBA" id="ARBA00022475"/>
    </source>
</evidence>
<evidence type="ECO:0000256" key="6">
    <source>
        <dbReference type="ARBA" id="ARBA00023136"/>
    </source>
</evidence>
<keyword evidence="9" id="KW-0456">Lyase</keyword>
<sequence>MLFAVLFTIAIIIGLARREQVKVVGLLSALASLALIVEAFNGINVTYSIFGLEFTFMTDTLSRFFCILVGISGLAVSIYTAEYMEPRHLNLAAYPAFILSMALIVLSRDFLGFIIFWELMTIASYVLIVTYYDSPETKRASLIYLVAMHAFNTAPLLLAIGAIYSNFGTLSFSALQGAYVPTWVLWAFLIGFMSKAGIFPIHFWLPEAHPVAPSNVSALLSGTMLKMAIYGMIRVVELFPGSEAIAKTMVVLAVLTIAVGAIMALVQKDIKRLMAYSSVDNMGYLFLALGAYIMLDGTLKKIAFLALLLHAFNHLVFKNLLFMLSGNVLHATGRKDLELRGLGKKMPFTAAMMVVGILSVSAVPPLNGFISKWLIYQATFLSKDPLLVGGGVVSLFASALTLAAYIKIYRIFRGEPNVEAHEAAPLMLAGEALLAVLCVAAGIFPGVIAGLADVDVGNPWLISLGGATFNALLFTGVLFSIIVAVAIALPTKKNLDAPWTTGEPAEKFEQKPEHMFTPVSRWGEKLSIIGGKIEDKLSAFERWYSSRDMGYLDEMVFMPVIRLMAGTSYVMRELSKNLNALLAVTFLALFTIILTMAVLVGVI</sequence>
<dbReference type="GeneID" id="25153717"/>
<dbReference type="HOGENOM" id="CLU_007100_8_1_2"/>
<dbReference type="KEGG" id="teu:TEU_09760"/>
<keyword evidence="5" id="KW-0560">Oxidoreductase</keyword>
<feature type="transmembrane region" description="Helical" evidence="7">
    <location>
        <begin position="460"/>
        <end position="489"/>
    </location>
</feature>
<dbReference type="InterPro" id="IPR052175">
    <property type="entry name" value="ComplexI-like_HydComp"/>
</dbReference>
<evidence type="ECO:0000256" key="4">
    <source>
        <dbReference type="ARBA" id="ARBA00022989"/>
    </source>
</evidence>
<evidence type="ECO:0000259" key="8">
    <source>
        <dbReference type="Pfam" id="PF00361"/>
    </source>
</evidence>
<feature type="domain" description="NADH:quinone oxidoreductase/Mrp antiporter transmembrane" evidence="8">
    <location>
        <begin position="107"/>
        <end position="394"/>
    </location>
</feature>
<comment type="subcellular location">
    <subcellularLocation>
        <location evidence="1">Cell membrane</location>
        <topology evidence="1">Multi-pass membrane protein</topology>
    </subcellularLocation>
</comment>
<dbReference type="PANTHER" id="PTHR42682">
    <property type="entry name" value="HYDROGENASE-4 COMPONENT F"/>
    <property type="match status" value="1"/>
</dbReference>
<dbReference type="Pfam" id="PF00361">
    <property type="entry name" value="Proton_antipo_M"/>
    <property type="match status" value="1"/>
</dbReference>
<feature type="transmembrane region" description="Helical" evidence="7">
    <location>
        <begin position="110"/>
        <end position="130"/>
    </location>
</feature>
<dbReference type="GO" id="GO:0005886">
    <property type="term" value="C:plasma membrane"/>
    <property type="evidence" value="ECO:0007669"/>
    <property type="project" value="UniProtKB-SubCell"/>
</dbReference>
<evidence type="ECO:0000256" key="3">
    <source>
        <dbReference type="ARBA" id="ARBA00022692"/>
    </source>
</evidence>
<keyword evidence="4 7" id="KW-1133">Transmembrane helix</keyword>
<feature type="transmembrane region" description="Helical" evidence="7">
    <location>
        <begin position="142"/>
        <end position="163"/>
    </location>
</feature>
<evidence type="ECO:0000313" key="9">
    <source>
        <dbReference type="EMBL" id="AIU70593.1"/>
    </source>
</evidence>
<name>A0A097QVU2_9EURY</name>
<evidence type="ECO:0000313" key="10">
    <source>
        <dbReference type="Proteomes" id="UP000029980"/>
    </source>
</evidence>
<dbReference type="PRINTS" id="PR01437">
    <property type="entry name" value="NUOXDRDTASE4"/>
</dbReference>
<dbReference type="GO" id="GO:0016829">
    <property type="term" value="F:lyase activity"/>
    <property type="evidence" value="ECO:0007669"/>
    <property type="project" value="UniProtKB-KW"/>
</dbReference>
<dbReference type="InterPro" id="IPR003918">
    <property type="entry name" value="NADH_UbQ_OxRdtase"/>
</dbReference>
<keyword evidence="2" id="KW-1003">Cell membrane</keyword>
<dbReference type="AlphaFoldDB" id="A0A097QVU2"/>
<feature type="transmembrane region" description="Helical" evidence="7">
    <location>
        <begin position="64"/>
        <end position="81"/>
    </location>
</feature>
<dbReference type="GO" id="GO:0008137">
    <property type="term" value="F:NADH dehydrogenase (ubiquinone) activity"/>
    <property type="evidence" value="ECO:0007669"/>
    <property type="project" value="InterPro"/>
</dbReference>
<accession>A0A097QVU2</accession>
<feature type="transmembrane region" description="Helical" evidence="7">
    <location>
        <begin position="346"/>
        <end position="366"/>
    </location>
</feature>
<dbReference type="EMBL" id="CP008887">
    <property type="protein sequence ID" value="AIU70593.1"/>
    <property type="molecule type" value="Genomic_DNA"/>
</dbReference>
<protein>
    <submittedName>
        <fullName evidence="9">Formate hydrogenlyase</fullName>
    </submittedName>
</protein>
<dbReference type="PANTHER" id="PTHR42682:SF4">
    <property type="entry name" value="NADH-UBIQUINONE_PLASTOQUINONE"/>
    <property type="match status" value="1"/>
</dbReference>
<proteinExistence type="predicted"/>
<feature type="transmembrane region" description="Helical" evidence="7">
    <location>
        <begin position="216"/>
        <end position="233"/>
    </location>
</feature>
<keyword evidence="10" id="KW-1185">Reference proteome</keyword>
<keyword evidence="6 7" id="KW-0472">Membrane</keyword>
<dbReference type="OrthoDB" id="371891at2157"/>
<organism evidence="9 10">
    <name type="scientific">Thermococcus eurythermalis</name>
    <dbReference type="NCBI Taxonomy" id="1505907"/>
    <lineage>
        <taxon>Archaea</taxon>
        <taxon>Methanobacteriati</taxon>
        <taxon>Methanobacteriota</taxon>
        <taxon>Thermococci</taxon>
        <taxon>Thermococcales</taxon>
        <taxon>Thermococcaceae</taxon>
        <taxon>Thermococcus</taxon>
    </lineage>
</organism>
<feature type="transmembrane region" description="Helical" evidence="7">
    <location>
        <begin position="183"/>
        <end position="204"/>
    </location>
</feature>
<evidence type="ECO:0000256" key="7">
    <source>
        <dbReference type="SAM" id="Phobius"/>
    </source>
</evidence>